<dbReference type="SUPFAM" id="SSF141457">
    <property type="entry name" value="BH3618-like"/>
    <property type="match status" value="1"/>
</dbReference>
<dbReference type="Pfam" id="PF02623">
    <property type="entry name" value="FliW"/>
    <property type="match status" value="1"/>
</dbReference>
<name>A0ABP5YRC8_9MICO</name>
<comment type="caution">
    <text evidence="1">The sequence shown here is derived from an EMBL/GenBank/DDBJ whole genome shotgun (WGS) entry which is preliminary data.</text>
</comment>
<accession>A0ABP5YRC8</accession>
<proteinExistence type="predicted"/>
<sequence>MSTLVFEQPMPGLDPHTVYELEAVDGADGVFSLRPSDAPDVRLFVLEASVYTPTYAPEVEHASAEVGLGPDDAPRLLVVATPGERGTSVNLAAPVVVNDGEGRAVQAILEGWDLRAPLA</sequence>
<dbReference type="Gene3D" id="2.30.290.10">
    <property type="entry name" value="BH3618-like"/>
    <property type="match status" value="1"/>
</dbReference>
<dbReference type="EMBL" id="BAAARE010000008">
    <property type="protein sequence ID" value="GAA2483540.1"/>
    <property type="molecule type" value="Genomic_DNA"/>
</dbReference>
<evidence type="ECO:0000313" key="2">
    <source>
        <dbReference type="Proteomes" id="UP001500730"/>
    </source>
</evidence>
<organism evidence="1 2">
    <name type="scientific">Terrabacter carboxydivorans</name>
    <dbReference type="NCBI Taxonomy" id="619730"/>
    <lineage>
        <taxon>Bacteria</taxon>
        <taxon>Bacillati</taxon>
        <taxon>Actinomycetota</taxon>
        <taxon>Actinomycetes</taxon>
        <taxon>Micrococcales</taxon>
        <taxon>Intrasporangiaceae</taxon>
        <taxon>Terrabacter</taxon>
    </lineage>
</organism>
<protein>
    <recommendedName>
        <fullName evidence="3">Flagellar assembly protein FliW</fullName>
    </recommendedName>
</protein>
<gene>
    <name evidence="1" type="ORF">GCM10009858_21790</name>
</gene>
<keyword evidence="2" id="KW-1185">Reference proteome</keyword>
<evidence type="ECO:0008006" key="3">
    <source>
        <dbReference type="Google" id="ProtNLM"/>
    </source>
</evidence>
<dbReference type="Proteomes" id="UP001500730">
    <property type="component" value="Unassembled WGS sequence"/>
</dbReference>
<dbReference type="InterPro" id="IPR024046">
    <property type="entry name" value="Flagellar_assmbl_FliW_dom_sf"/>
</dbReference>
<dbReference type="RefSeq" id="WP_344254926.1">
    <property type="nucleotide sequence ID" value="NZ_BAAARE010000008.1"/>
</dbReference>
<dbReference type="InterPro" id="IPR003775">
    <property type="entry name" value="Flagellar_assembly_factor_FliW"/>
</dbReference>
<evidence type="ECO:0000313" key="1">
    <source>
        <dbReference type="EMBL" id="GAA2483540.1"/>
    </source>
</evidence>
<reference evidence="2" key="1">
    <citation type="journal article" date="2019" name="Int. J. Syst. Evol. Microbiol.">
        <title>The Global Catalogue of Microorganisms (GCM) 10K type strain sequencing project: providing services to taxonomists for standard genome sequencing and annotation.</title>
        <authorList>
            <consortium name="The Broad Institute Genomics Platform"/>
            <consortium name="The Broad Institute Genome Sequencing Center for Infectious Disease"/>
            <person name="Wu L."/>
            <person name="Ma J."/>
        </authorList>
    </citation>
    <scope>NUCLEOTIDE SEQUENCE [LARGE SCALE GENOMIC DNA]</scope>
    <source>
        <strain evidence="2">JCM 16259</strain>
    </source>
</reference>